<dbReference type="GeneID" id="31237797"/>
<feature type="region of interest" description="Disordered" evidence="1">
    <location>
        <begin position="45"/>
        <end position="72"/>
    </location>
</feature>
<sequence length="144" mass="16494">MNSFPKPVIDSMADRAMRLHHMLWHTARDDWMIYTPEQQEVFRHHGWEPPRPSWTARDPVTGKRSLERNNGSGEDFLFMHRQMIVAVDEILAGLGNPQHPRVAGWPVIPSPEDTEYPVPPSFDIPGDSQFTNAILEPRLGSRST</sequence>
<gene>
    <name evidence="2" type="ORF">ACFPL4_26220</name>
</gene>
<accession>A0ABV9VCZ9</accession>
<keyword evidence="3" id="KW-1185">Reference proteome</keyword>
<dbReference type="Proteomes" id="UP001595908">
    <property type="component" value="Unassembled WGS sequence"/>
</dbReference>
<organism evidence="2 3">
    <name type="scientific">Streptomyces atroolivaceus</name>
    <dbReference type="NCBI Taxonomy" id="66869"/>
    <lineage>
        <taxon>Bacteria</taxon>
        <taxon>Bacillati</taxon>
        <taxon>Actinomycetota</taxon>
        <taxon>Actinomycetes</taxon>
        <taxon>Kitasatosporales</taxon>
        <taxon>Streptomycetaceae</taxon>
        <taxon>Streptomyces</taxon>
    </lineage>
</organism>
<evidence type="ECO:0000313" key="2">
    <source>
        <dbReference type="EMBL" id="MFC4981809.1"/>
    </source>
</evidence>
<dbReference type="RefSeq" id="WP_051709418.1">
    <property type="nucleotide sequence ID" value="NZ_JBHSJE010000008.1"/>
</dbReference>
<feature type="region of interest" description="Disordered" evidence="1">
    <location>
        <begin position="103"/>
        <end position="144"/>
    </location>
</feature>
<dbReference type="EMBL" id="JBHSJE010000008">
    <property type="protein sequence ID" value="MFC4981809.1"/>
    <property type="molecule type" value="Genomic_DNA"/>
</dbReference>
<reference evidence="3" key="1">
    <citation type="journal article" date="2019" name="Int. J. Syst. Evol. Microbiol.">
        <title>The Global Catalogue of Microorganisms (GCM) 10K type strain sequencing project: providing services to taxonomists for standard genome sequencing and annotation.</title>
        <authorList>
            <consortium name="The Broad Institute Genomics Platform"/>
            <consortium name="The Broad Institute Genome Sequencing Center for Infectious Disease"/>
            <person name="Wu L."/>
            <person name="Ma J."/>
        </authorList>
    </citation>
    <scope>NUCLEOTIDE SEQUENCE [LARGE SCALE GENOMIC DNA]</scope>
    <source>
        <strain evidence="3">ICMP 257</strain>
    </source>
</reference>
<evidence type="ECO:0000313" key="3">
    <source>
        <dbReference type="Proteomes" id="UP001595908"/>
    </source>
</evidence>
<proteinExistence type="predicted"/>
<evidence type="ECO:0000256" key="1">
    <source>
        <dbReference type="SAM" id="MobiDB-lite"/>
    </source>
</evidence>
<name>A0ABV9VCZ9_STRAZ</name>
<protein>
    <submittedName>
        <fullName evidence="2">Uncharacterized protein</fullName>
    </submittedName>
</protein>
<comment type="caution">
    <text evidence="2">The sequence shown here is derived from an EMBL/GenBank/DDBJ whole genome shotgun (WGS) entry which is preliminary data.</text>
</comment>